<evidence type="ECO:0000313" key="2">
    <source>
        <dbReference type="WBParaSite" id="nRc.2.0.1.t13280-RA"/>
    </source>
</evidence>
<protein>
    <submittedName>
        <fullName evidence="2">Uncharacterized protein</fullName>
    </submittedName>
</protein>
<name>A0A915IGN7_ROMCU</name>
<dbReference type="WBParaSite" id="nRc.2.0.1.t13280-RA">
    <property type="protein sequence ID" value="nRc.2.0.1.t13280-RA"/>
    <property type="gene ID" value="nRc.2.0.1.g13280"/>
</dbReference>
<dbReference type="AlphaFoldDB" id="A0A915IGN7"/>
<sequence>MTLLNSTCSDNVNETWNGMLYSLDNGLFVSSEENKPATISKMVWRMNSDLGYGCNDGGPQKIQGTMQELLENYDKMQMI</sequence>
<keyword evidence="1" id="KW-1185">Reference proteome</keyword>
<dbReference type="Proteomes" id="UP000887565">
    <property type="component" value="Unplaced"/>
</dbReference>
<evidence type="ECO:0000313" key="1">
    <source>
        <dbReference type="Proteomes" id="UP000887565"/>
    </source>
</evidence>
<proteinExistence type="predicted"/>
<accession>A0A915IGN7</accession>
<reference evidence="2" key="1">
    <citation type="submission" date="2022-11" db="UniProtKB">
        <authorList>
            <consortium name="WormBaseParasite"/>
        </authorList>
    </citation>
    <scope>IDENTIFICATION</scope>
</reference>
<organism evidence="1 2">
    <name type="scientific">Romanomermis culicivorax</name>
    <name type="common">Nematode worm</name>
    <dbReference type="NCBI Taxonomy" id="13658"/>
    <lineage>
        <taxon>Eukaryota</taxon>
        <taxon>Metazoa</taxon>
        <taxon>Ecdysozoa</taxon>
        <taxon>Nematoda</taxon>
        <taxon>Enoplea</taxon>
        <taxon>Dorylaimia</taxon>
        <taxon>Mermithida</taxon>
        <taxon>Mermithoidea</taxon>
        <taxon>Mermithidae</taxon>
        <taxon>Romanomermis</taxon>
    </lineage>
</organism>